<sequence>MSSPLFSLPSRIKSYFPSDFSSDKCFFLYTIFTFSYV</sequence>
<name>A0AAN3ABP5_BACO1</name>
<evidence type="ECO:0000313" key="2">
    <source>
        <dbReference type="Proteomes" id="UP000005475"/>
    </source>
</evidence>
<dbReference type="Proteomes" id="UP000005475">
    <property type="component" value="Unassembled WGS sequence"/>
</dbReference>
<dbReference type="EMBL" id="AAXF02000038">
    <property type="protein sequence ID" value="EDO13508.1"/>
    <property type="molecule type" value="Genomic_DNA"/>
</dbReference>
<reference evidence="1 2" key="1">
    <citation type="submission" date="2007-03" db="EMBL/GenBank/DDBJ databases">
        <authorList>
            <person name="Fulton L."/>
            <person name="Clifton S."/>
            <person name="Fulton B."/>
            <person name="Xu J."/>
            <person name="Minx P."/>
            <person name="Pepin K.H."/>
            <person name="Johnson M."/>
            <person name="Thiruvilangam P."/>
            <person name="Bhonagiri V."/>
            <person name="Nash W.E."/>
            <person name="Mardis E.R."/>
            <person name="Wilson R.K."/>
        </authorList>
    </citation>
    <scope>NUCLEOTIDE SEQUENCE [LARGE SCALE GENOMIC DNA]</scope>
    <source>
        <strain evidence="2">ATCC 8483 / DSM 1896 / JCM 5824 / BCRC 10623 / CCUG 4943 / NCTC 11153</strain>
    </source>
</reference>
<dbReference type="AlphaFoldDB" id="A0AAN3ABP5"/>
<gene>
    <name evidence="1" type="ORF">BACOVA_00861</name>
</gene>
<accession>A0AAN3ABP5</accession>
<evidence type="ECO:0000313" key="1">
    <source>
        <dbReference type="EMBL" id="EDO13508.1"/>
    </source>
</evidence>
<organism evidence="1 2">
    <name type="scientific">Bacteroides ovatus (strain ATCC 8483 / DSM 1896 / JCM 5824 / BCRC 10623 / CCUG 4943 / NCTC 11153)</name>
    <dbReference type="NCBI Taxonomy" id="411476"/>
    <lineage>
        <taxon>Bacteria</taxon>
        <taxon>Pseudomonadati</taxon>
        <taxon>Bacteroidota</taxon>
        <taxon>Bacteroidia</taxon>
        <taxon>Bacteroidales</taxon>
        <taxon>Bacteroidaceae</taxon>
        <taxon>Bacteroides</taxon>
    </lineage>
</organism>
<comment type="caution">
    <text evidence="1">The sequence shown here is derived from an EMBL/GenBank/DDBJ whole genome shotgun (WGS) entry which is preliminary data.</text>
</comment>
<protein>
    <submittedName>
        <fullName evidence="1">Uncharacterized protein</fullName>
    </submittedName>
</protein>
<reference evidence="2" key="2">
    <citation type="submission" date="2007-04" db="EMBL/GenBank/DDBJ databases">
        <title>Draft genome sequence of Bacteroides ovatus (ATCC 8483).</title>
        <authorList>
            <person name="Sudarsanam P."/>
            <person name="Ley R."/>
            <person name="Guruge J."/>
            <person name="Turnbaugh P.J."/>
            <person name="Mahowald M."/>
            <person name="Liep D."/>
            <person name="Gordon J."/>
        </authorList>
    </citation>
    <scope>NUCLEOTIDE SEQUENCE [LARGE SCALE GENOMIC DNA]</scope>
    <source>
        <strain evidence="2">ATCC 8483 / DSM 1896 / JCM 5824 / BCRC 10623 / CCUG 4943 / NCTC 11153</strain>
    </source>
</reference>
<proteinExistence type="predicted"/>